<gene>
    <name evidence="2" type="ORF">BC938DRAFT_482079</name>
</gene>
<keyword evidence="1" id="KW-0732">Signal</keyword>
<comment type="caution">
    <text evidence="2">The sequence shown here is derived from an EMBL/GenBank/DDBJ whole genome shotgun (WGS) entry which is preliminary data.</text>
</comment>
<dbReference type="InterPro" id="IPR011043">
    <property type="entry name" value="Gal_Oxase/kelch_b-propeller"/>
</dbReference>
<feature type="chain" id="PRO_5019149355" description="Galactose oxidase" evidence="1">
    <location>
        <begin position="23"/>
        <end position="198"/>
    </location>
</feature>
<accession>A0A433QES1</accession>
<evidence type="ECO:0000256" key="1">
    <source>
        <dbReference type="SAM" id="SignalP"/>
    </source>
</evidence>
<dbReference type="Proteomes" id="UP000274822">
    <property type="component" value="Unassembled WGS sequence"/>
</dbReference>
<dbReference type="Gene3D" id="2.120.10.80">
    <property type="entry name" value="Kelch-type beta propeller"/>
    <property type="match status" value="1"/>
</dbReference>
<feature type="signal peptide" evidence="1">
    <location>
        <begin position="1"/>
        <end position="22"/>
    </location>
</feature>
<dbReference type="EMBL" id="RBNJ01006843">
    <property type="protein sequence ID" value="RUS28277.1"/>
    <property type="molecule type" value="Genomic_DNA"/>
</dbReference>
<protein>
    <recommendedName>
        <fullName evidence="4">Galactose oxidase</fullName>
    </recommendedName>
</protein>
<keyword evidence="3" id="KW-1185">Reference proteome</keyword>
<evidence type="ECO:0000313" key="3">
    <source>
        <dbReference type="Proteomes" id="UP000274822"/>
    </source>
</evidence>
<organism evidence="2 3">
    <name type="scientific">Jimgerdemannia flammicorona</name>
    <dbReference type="NCBI Taxonomy" id="994334"/>
    <lineage>
        <taxon>Eukaryota</taxon>
        <taxon>Fungi</taxon>
        <taxon>Fungi incertae sedis</taxon>
        <taxon>Mucoromycota</taxon>
        <taxon>Mucoromycotina</taxon>
        <taxon>Endogonomycetes</taxon>
        <taxon>Endogonales</taxon>
        <taxon>Endogonaceae</taxon>
        <taxon>Jimgerdemannia</taxon>
    </lineage>
</organism>
<proteinExistence type="predicted"/>
<dbReference type="InterPro" id="IPR015915">
    <property type="entry name" value="Kelch-typ_b-propeller"/>
</dbReference>
<evidence type="ECO:0000313" key="2">
    <source>
        <dbReference type="EMBL" id="RUS28277.1"/>
    </source>
</evidence>
<reference evidence="2 3" key="1">
    <citation type="journal article" date="2018" name="New Phytol.">
        <title>Phylogenomics of Endogonaceae and evolution of mycorrhizas within Mucoromycota.</title>
        <authorList>
            <person name="Chang Y."/>
            <person name="Desiro A."/>
            <person name="Na H."/>
            <person name="Sandor L."/>
            <person name="Lipzen A."/>
            <person name="Clum A."/>
            <person name="Barry K."/>
            <person name="Grigoriev I.V."/>
            <person name="Martin F.M."/>
            <person name="Stajich J.E."/>
            <person name="Smith M.E."/>
            <person name="Bonito G."/>
            <person name="Spatafora J.W."/>
        </authorList>
    </citation>
    <scope>NUCLEOTIDE SEQUENCE [LARGE SCALE GENOMIC DNA]</scope>
    <source>
        <strain evidence="2 3">AD002</strain>
    </source>
</reference>
<sequence length="198" mass="22026">MLKRVFLAATVVLSIITDLATAFNPLGESRQAAVLINDTVYVYGGDRQNITTTNLYAIDLSLPWNCSNTPWVDRTSDAGNFDVPLTGLHAMWPSPNGRSFYVWGGGNNLLKALAQSGFNQYDVVTRSWSRPSAIANMPQQRKEMSAAWTSTGVAYIWSGHGDKYTGISKFTLSHPPANAQTYYRCLSSRIFYEHSIRF</sequence>
<evidence type="ECO:0008006" key="4">
    <source>
        <dbReference type="Google" id="ProtNLM"/>
    </source>
</evidence>
<dbReference type="AlphaFoldDB" id="A0A433QES1"/>
<name>A0A433QES1_9FUNG</name>
<dbReference type="SUPFAM" id="SSF50965">
    <property type="entry name" value="Galactose oxidase, central domain"/>
    <property type="match status" value="1"/>
</dbReference>